<dbReference type="SUPFAM" id="SSF82171">
    <property type="entry name" value="DPP6 N-terminal domain-like"/>
    <property type="match status" value="1"/>
</dbReference>
<dbReference type="InterPro" id="IPR011990">
    <property type="entry name" value="TPR-like_helical_dom_sf"/>
</dbReference>
<reference evidence="8 9" key="1">
    <citation type="submission" date="2021-03" db="EMBL/GenBank/DDBJ databases">
        <title>Muricauda lutimaris sp. nov. and Muricauda ruestringensis sp. nov, two marine members of the Flavobacteriaceae isolated from deep sea sediments of Western Pacific.</title>
        <authorList>
            <person name="Zhao S."/>
            <person name="Liu R."/>
        </authorList>
    </citation>
    <scope>NUCLEOTIDE SEQUENCE [LARGE SCALE GENOMIC DNA]</scope>
    <source>
        <strain evidence="8 9">BC31-3-A3</strain>
    </source>
</reference>
<dbReference type="Gene3D" id="1.25.40.10">
    <property type="entry name" value="Tetratricopeptide repeat domain"/>
    <property type="match status" value="1"/>
</dbReference>
<keyword evidence="2 5" id="KW-0472">Membrane</keyword>
<keyword evidence="9" id="KW-1185">Reference proteome</keyword>
<evidence type="ECO:0000259" key="7">
    <source>
        <dbReference type="PROSITE" id="PS51123"/>
    </source>
</evidence>
<keyword evidence="6" id="KW-0732">Signal</keyword>
<dbReference type="PRINTS" id="PR01021">
    <property type="entry name" value="OMPADOMAIN"/>
</dbReference>
<dbReference type="Proteomes" id="UP000664807">
    <property type="component" value="Unassembled WGS sequence"/>
</dbReference>
<dbReference type="InterPro" id="IPR006665">
    <property type="entry name" value="OmpA-like"/>
</dbReference>
<dbReference type="PANTHER" id="PTHR30329">
    <property type="entry name" value="STATOR ELEMENT OF FLAGELLAR MOTOR COMPLEX"/>
    <property type="match status" value="1"/>
</dbReference>
<dbReference type="RefSeq" id="WP_207026415.1">
    <property type="nucleotide sequence ID" value="NZ_JAFLNM010000001.1"/>
</dbReference>
<keyword evidence="3" id="KW-0998">Cell outer membrane</keyword>
<accession>A0ABS3FE23</accession>
<dbReference type="Gene3D" id="3.30.1330.60">
    <property type="entry name" value="OmpA-like domain"/>
    <property type="match status" value="1"/>
</dbReference>
<dbReference type="PROSITE" id="PS51123">
    <property type="entry name" value="OMPA_2"/>
    <property type="match status" value="1"/>
</dbReference>
<evidence type="ECO:0000256" key="4">
    <source>
        <dbReference type="PROSITE-ProRule" id="PRU00339"/>
    </source>
</evidence>
<dbReference type="SUPFAM" id="SSF48452">
    <property type="entry name" value="TPR-like"/>
    <property type="match status" value="1"/>
</dbReference>
<feature type="domain" description="OmpA-like" evidence="7">
    <location>
        <begin position="524"/>
        <end position="643"/>
    </location>
</feature>
<dbReference type="SUPFAM" id="SSF49464">
    <property type="entry name" value="Carboxypeptidase regulatory domain-like"/>
    <property type="match status" value="1"/>
</dbReference>
<dbReference type="InterPro" id="IPR019734">
    <property type="entry name" value="TPR_rpt"/>
</dbReference>
<dbReference type="InterPro" id="IPR011042">
    <property type="entry name" value="6-blade_b-propeller_TolB-like"/>
</dbReference>
<evidence type="ECO:0000313" key="9">
    <source>
        <dbReference type="Proteomes" id="UP000664807"/>
    </source>
</evidence>
<evidence type="ECO:0000256" key="3">
    <source>
        <dbReference type="ARBA" id="ARBA00023237"/>
    </source>
</evidence>
<dbReference type="CDD" id="cd07185">
    <property type="entry name" value="OmpA_C-like"/>
    <property type="match status" value="1"/>
</dbReference>
<dbReference type="SUPFAM" id="SSF103088">
    <property type="entry name" value="OmpA-like"/>
    <property type="match status" value="1"/>
</dbReference>
<dbReference type="Gene3D" id="2.60.40.1120">
    <property type="entry name" value="Carboxypeptidase-like, regulatory domain"/>
    <property type="match status" value="1"/>
</dbReference>
<comment type="caution">
    <text evidence="8">The sequence shown here is derived from an EMBL/GenBank/DDBJ whole genome shotgun (WGS) entry which is preliminary data.</text>
</comment>
<dbReference type="InterPro" id="IPR006664">
    <property type="entry name" value="OMP_bac"/>
</dbReference>
<evidence type="ECO:0000256" key="1">
    <source>
        <dbReference type="ARBA" id="ARBA00004442"/>
    </source>
</evidence>
<sequence>MKRSILIHVFSIFLLFGSTFAQETKIKKANQQYDNYDYIDARKIYLSVVEDGYESAQVFEKLGDTYYFNSEYAEASKWYQKLVDNYPNKVEPEYYFRAAQTLKSIGDYEKSKVMMEKFMESSPSNNENSQVDDWNYLESLAENQNKKFKVTNITPEMTGSDFGPSFYGDKIVFSSSSINTEGSKIHDWSGLPYVDLFEAKIDENGKLTNILPLEGDINSPYHESSAVFTKDEKTLYFTRNNYINGKKKKGKKRLVSLKIYKASKNEDGSWGNVQELPFNSDSYSVAHPALNPEETRLYFSSNRPGTIGESDIWYVDILDSNGYSEPVNLGPIINTKQRETFPFISDRNILFFSSDGHVGLGGLDIFKVSDTNDSKSQEVINLGKPINSSQDDFGFIVKENERKGYLSSNRDGNSGSSSDNIYAVSEACSLVIYGAITDANTGEPLDGALVHLIDKDNNVVSINVTEANGNYRFEENIDCDNQYVVRASNDEKEYEPLEQLVMTPKSSSMLQVDIALNPPDCPVNDLGCRLDLQPIYFDFDKHDIRPDAEVELAKILQAMKQYPQLNIHIASHTDSRGNDAYNMQLSEKRAKSTLEWLVNQGVDRSRLSSKGYGESQLINNCSNGVNCSEDAHQLNRRSMFIIK</sequence>
<feature type="signal peptide" evidence="6">
    <location>
        <begin position="1"/>
        <end position="21"/>
    </location>
</feature>
<dbReference type="InterPro" id="IPR050330">
    <property type="entry name" value="Bact_OuterMem_StrucFunc"/>
</dbReference>
<gene>
    <name evidence="8" type="ORF">J0654_04255</name>
</gene>
<dbReference type="Gene3D" id="2.120.10.30">
    <property type="entry name" value="TolB, C-terminal domain"/>
    <property type="match status" value="1"/>
</dbReference>
<feature type="chain" id="PRO_5046543348" evidence="6">
    <location>
        <begin position="22"/>
        <end position="643"/>
    </location>
</feature>
<proteinExistence type="predicted"/>
<dbReference type="Pfam" id="PF07676">
    <property type="entry name" value="PD40"/>
    <property type="match status" value="2"/>
</dbReference>
<dbReference type="InterPro" id="IPR008969">
    <property type="entry name" value="CarboxyPept-like_regulatory"/>
</dbReference>
<dbReference type="EMBL" id="JAFLNM010000001">
    <property type="protein sequence ID" value="MBO0340841.1"/>
    <property type="molecule type" value="Genomic_DNA"/>
</dbReference>
<evidence type="ECO:0000256" key="5">
    <source>
        <dbReference type="PROSITE-ProRule" id="PRU00473"/>
    </source>
</evidence>
<protein>
    <submittedName>
        <fullName evidence="8">OmpA family protein</fullName>
    </submittedName>
</protein>
<comment type="subcellular location">
    <subcellularLocation>
        <location evidence="1">Cell outer membrane</location>
    </subcellularLocation>
</comment>
<dbReference type="Pfam" id="PF13181">
    <property type="entry name" value="TPR_8"/>
    <property type="match status" value="1"/>
</dbReference>
<dbReference type="PANTHER" id="PTHR30329:SF21">
    <property type="entry name" value="LIPOPROTEIN YIAD-RELATED"/>
    <property type="match status" value="1"/>
</dbReference>
<evidence type="ECO:0000313" key="8">
    <source>
        <dbReference type="EMBL" id="MBO0340841.1"/>
    </source>
</evidence>
<keyword evidence="4" id="KW-0802">TPR repeat</keyword>
<dbReference type="InterPro" id="IPR011659">
    <property type="entry name" value="WD40"/>
</dbReference>
<dbReference type="InterPro" id="IPR036737">
    <property type="entry name" value="OmpA-like_sf"/>
</dbReference>
<name>A0ABS3FE23_9FLAO</name>
<evidence type="ECO:0000256" key="2">
    <source>
        <dbReference type="ARBA" id="ARBA00023136"/>
    </source>
</evidence>
<organism evidence="8 9">
    <name type="scientific">Flagellimonas profundi</name>
    <dbReference type="NCBI Taxonomy" id="2915620"/>
    <lineage>
        <taxon>Bacteria</taxon>
        <taxon>Pseudomonadati</taxon>
        <taxon>Bacteroidota</taxon>
        <taxon>Flavobacteriia</taxon>
        <taxon>Flavobacteriales</taxon>
        <taxon>Flavobacteriaceae</taxon>
        <taxon>Flagellimonas</taxon>
    </lineage>
</organism>
<dbReference type="Pfam" id="PF00691">
    <property type="entry name" value="OmpA"/>
    <property type="match status" value="1"/>
</dbReference>
<feature type="repeat" description="TPR" evidence="4">
    <location>
        <begin position="56"/>
        <end position="89"/>
    </location>
</feature>
<dbReference type="PROSITE" id="PS50005">
    <property type="entry name" value="TPR"/>
    <property type="match status" value="1"/>
</dbReference>
<evidence type="ECO:0000256" key="6">
    <source>
        <dbReference type="SAM" id="SignalP"/>
    </source>
</evidence>